<reference evidence="1 2" key="1">
    <citation type="journal article" date="2014" name="Antimicrob. Agents Chemother.">
        <title>Characterization of a P1-Like Bacteriophage Carrying an SHV-2 Extended-Spectrum ?-Lactamase from an Escherichia coli Strain.</title>
        <authorList>
            <person name="Billard-Pomares T."/>
            <person name="Fouteau S."/>
            <person name="Jacquet M.E."/>
            <person name="Roche D."/>
            <person name="Barbe V."/>
            <person name="Castellanos M."/>
            <person name="Bouet J.Y."/>
            <person name="Cruveiller S."/>
            <person name="Medigue C."/>
            <person name="Blanco J."/>
            <person name="Clermont O."/>
            <person name="Denamur E."/>
            <person name="Branger C."/>
        </authorList>
    </citation>
    <scope>NUCLEOTIDE SEQUENCE [LARGE SCALE GENOMIC DNA]</scope>
</reference>
<keyword evidence="2" id="KW-1185">Reference proteome</keyword>
<dbReference type="Proteomes" id="UP000246402">
    <property type="component" value="Segment"/>
</dbReference>
<gene>
    <name evidence="1" type="ORF">EC725RCS47_pCDS87022D</name>
</gene>
<organism evidence="1 2">
    <name type="scientific">Escherichia phage RCS47</name>
    <dbReference type="NCBI Taxonomy" id="1590550"/>
    <lineage>
        <taxon>Viruses</taxon>
        <taxon>Duplodnaviria</taxon>
        <taxon>Heunggongvirae</taxon>
        <taxon>Uroviricota</taxon>
        <taxon>Caudoviricetes</taxon>
        <taxon>Punavirus</taxon>
        <taxon>Punavirus RCS47</taxon>
    </lineage>
</organism>
<accession>A0A077SL54</accession>
<dbReference type="OrthoDB" id="28745at10239"/>
<proteinExistence type="predicted"/>
<dbReference type="EMBL" id="FO818745">
    <property type="protein sequence ID" value="CDN90833.1"/>
    <property type="molecule type" value="Genomic_DNA"/>
</dbReference>
<evidence type="ECO:0000313" key="2">
    <source>
        <dbReference type="Proteomes" id="UP000246402"/>
    </source>
</evidence>
<name>A0A077SL54_9CAUD</name>
<protein>
    <submittedName>
        <fullName evidence="1">Putative morphogenic function protein PmgO</fullName>
    </submittedName>
</protein>
<sequence>MLAWRLNLQLRMNIPPRATRTVFCVGSGPSLTREDCAAIEKTGCSIIAVNNSWQMFDDIYALYAGDLSWWKQYGSTIPGGKFRKVTANLAAAKSFSLEYRRYCGPAEGVNSGAQAISLAAESGAEVVVLVGYDCSLQNGLHWHGAHPQALRNPTQVSISKWQQQFLDTRKKHADLHILNASRSSAIQCFPRINLEAVIALLSSAVAQAPQTLLRRAECRL</sequence>
<evidence type="ECO:0000313" key="1">
    <source>
        <dbReference type="EMBL" id="CDN90833.1"/>
    </source>
</evidence>